<proteinExistence type="predicted"/>
<organism evidence="1 2">
    <name type="scientific">Pseudomonas lundensis</name>
    <dbReference type="NCBI Taxonomy" id="86185"/>
    <lineage>
        <taxon>Bacteria</taxon>
        <taxon>Pseudomonadati</taxon>
        <taxon>Pseudomonadota</taxon>
        <taxon>Gammaproteobacteria</taxon>
        <taxon>Pseudomonadales</taxon>
        <taxon>Pseudomonadaceae</taxon>
        <taxon>Pseudomonas</taxon>
    </lineage>
</organism>
<gene>
    <name evidence="1" type="ORF">CJF38_08855</name>
</gene>
<evidence type="ECO:0000313" key="2">
    <source>
        <dbReference type="Proteomes" id="UP000216897"/>
    </source>
</evidence>
<keyword evidence="2" id="KW-1185">Reference proteome</keyword>
<accession>A0ABX4GN60</accession>
<comment type="caution">
    <text evidence="1">The sequence shown here is derived from an EMBL/GenBank/DDBJ whole genome shotgun (WGS) entry which is preliminary data.</text>
</comment>
<reference evidence="1 2" key="1">
    <citation type="submission" date="2017-08" db="EMBL/GenBank/DDBJ databases">
        <title>Genomic and metabolic characterisation of spoilage-associated Pseudomonas species.</title>
        <authorList>
            <person name="Stanborough T."/>
            <person name="Fegan N."/>
            <person name="Powell S.M."/>
            <person name="Singh T."/>
            <person name="Tamplin M.L."/>
            <person name="Chandry P.S."/>
        </authorList>
    </citation>
    <scope>NUCLEOTIDE SEQUENCE [LARGE SCALE GENOMIC DNA]</scope>
    <source>
        <strain evidence="1 2">L1814</strain>
    </source>
</reference>
<name>A0ABX4GN60_9PSED</name>
<dbReference type="EMBL" id="NQKG01000006">
    <property type="protein sequence ID" value="OZY55522.1"/>
    <property type="molecule type" value="Genomic_DNA"/>
</dbReference>
<protein>
    <submittedName>
        <fullName evidence="1">Uncharacterized protein</fullName>
    </submittedName>
</protein>
<evidence type="ECO:0000313" key="1">
    <source>
        <dbReference type="EMBL" id="OZY55522.1"/>
    </source>
</evidence>
<sequence length="437" mass="48207">MSELLALSEDLEISSDSRFFLQALICREQVLLTTSIKVKPVAKLLCLTDRLVGDATRELAEAGLLVNKKQACKVGRPGQEYEASQYLLDLLAQPRGSTLAHQELVLRLFNEPEIYAEGPLHETDGGNEKAARKQIRKDGRPAAPGACGRLGAATRMVLAALLTFADQCGVVTVVGEAKLRAMTGLSSVALKHQVKRLVSLGFIRVHVPGVSNGFFVGAKVRSTYYLNLDHPQLGEQHPRCAVLVYAEAGPSRNERLTSGLPPDVTGALLSLGPAVLDVLYHKVARYTSHLLSLTWGEGQGEKYGNVPASLDGMIFRELEQLKVGKPGQSDAGYYWPGAPDHFFEVAFEWAEHLKKRLNGKAWPGYKPKLIRLIPEPKPRLEEGDDRLRVVSLIVYPVPENQKACIVYKDVRGGFLREFDSEADLNVRNRYEFGLLTE</sequence>
<dbReference type="Proteomes" id="UP000216897">
    <property type="component" value="Unassembled WGS sequence"/>
</dbReference>